<feature type="compositionally biased region" description="Low complexity" evidence="17">
    <location>
        <begin position="307"/>
        <end position="318"/>
    </location>
</feature>
<dbReference type="OrthoDB" id="8749569at2759"/>
<evidence type="ECO:0000256" key="16">
    <source>
        <dbReference type="PROSITE-ProRule" id="PRU00042"/>
    </source>
</evidence>
<evidence type="ECO:0000256" key="9">
    <source>
        <dbReference type="ARBA" id="ARBA00023015"/>
    </source>
</evidence>
<feature type="compositionally biased region" description="Polar residues" evidence="17">
    <location>
        <begin position="581"/>
        <end position="594"/>
    </location>
</feature>
<dbReference type="FunFam" id="3.30.160.60:FF:000291">
    <property type="entry name" value="Spalt-like transcription factor 4"/>
    <property type="match status" value="1"/>
</dbReference>
<evidence type="ECO:0000256" key="3">
    <source>
        <dbReference type="ARBA" id="ARBA00022473"/>
    </source>
</evidence>
<feature type="domain" description="C2H2-type" evidence="18">
    <location>
        <begin position="1221"/>
        <end position="1243"/>
    </location>
</feature>
<dbReference type="SMART" id="SM00355">
    <property type="entry name" value="ZnF_C2H2"/>
    <property type="match status" value="10"/>
</dbReference>
<comment type="similarity">
    <text evidence="2">Belongs to the krueppel C2H2-type zinc-finger protein family.</text>
</comment>
<dbReference type="GO" id="GO:0008270">
    <property type="term" value="F:zinc ion binding"/>
    <property type="evidence" value="ECO:0007669"/>
    <property type="project" value="UniProtKB-KW"/>
</dbReference>
<dbReference type="GO" id="GO:0000978">
    <property type="term" value="F:RNA polymerase II cis-regulatory region sequence-specific DNA binding"/>
    <property type="evidence" value="ECO:0007669"/>
    <property type="project" value="TreeGrafter"/>
</dbReference>
<feature type="compositionally biased region" description="Basic and acidic residues" evidence="17">
    <location>
        <begin position="964"/>
        <end position="987"/>
    </location>
</feature>
<keyword evidence="12" id="KW-0539">Nucleus</keyword>
<comment type="similarity">
    <text evidence="13">Belongs to the sal C2H2-type zinc-finger protein family.</text>
</comment>
<feature type="compositionally biased region" description="Low complexity" evidence="17">
    <location>
        <begin position="527"/>
        <end position="543"/>
    </location>
</feature>
<feature type="region of interest" description="Disordered" evidence="17">
    <location>
        <begin position="1024"/>
        <end position="1085"/>
    </location>
</feature>
<protein>
    <recommendedName>
        <fullName evidence="15">Homeotic protein spalt-major</fullName>
    </recommendedName>
</protein>
<evidence type="ECO:0000256" key="14">
    <source>
        <dbReference type="ARBA" id="ARBA00056983"/>
    </source>
</evidence>
<organism evidence="19 20">
    <name type="scientific">Patiria miniata</name>
    <name type="common">Bat star</name>
    <name type="synonym">Asterina miniata</name>
    <dbReference type="NCBI Taxonomy" id="46514"/>
    <lineage>
        <taxon>Eukaryota</taxon>
        <taxon>Metazoa</taxon>
        <taxon>Echinodermata</taxon>
        <taxon>Eleutherozoa</taxon>
        <taxon>Asterozoa</taxon>
        <taxon>Asteroidea</taxon>
        <taxon>Valvatacea</taxon>
        <taxon>Valvatida</taxon>
        <taxon>Asterinidae</taxon>
        <taxon>Patiria</taxon>
    </lineage>
</organism>
<keyword evidence="4" id="KW-0597">Phosphoprotein</keyword>
<dbReference type="OMA" id="LPCANAR"/>
<feature type="compositionally biased region" description="Acidic residues" evidence="17">
    <location>
        <begin position="130"/>
        <end position="145"/>
    </location>
</feature>
<feature type="domain" description="C2H2-type" evidence="18">
    <location>
        <begin position="690"/>
        <end position="717"/>
    </location>
</feature>
<feature type="region of interest" description="Disordered" evidence="17">
    <location>
        <begin position="281"/>
        <end position="324"/>
    </location>
</feature>
<dbReference type="GO" id="GO:0061061">
    <property type="term" value="P:muscle structure development"/>
    <property type="evidence" value="ECO:0007669"/>
    <property type="project" value="UniProtKB-ARBA"/>
</dbReference>
<feature type="compositionally biased region" description="Low complexity" evidence="17">
    <location>
        <begin position="281"/>
        <end position="294"/>
    </location>
</feature>
<keyword evidence="10" id="KW-0238">DNA-binding</keyword>
<feature type="domain" description="C2H2-type" evidence="18">
    <location>
        <begin position="443"/>
        <end position="470"/>
    </location>
</feature>
<dbReference type="PROSITE" id="PS50157">
    <property type="entry name" value="ZINC_FINGER_C2H2_2"/>
    <property type="match status" value="9"/>
</dbReference>
<dbReference type="GO" id="GO:0001708">
    <property type="term" value="P:cell fate specification"/>
    <property type="evidence" value="ECO:0007669"/>
    <property type="project" value="UniProtKB-ARBA"/>
</dbReference>
<dbReference type="FunFam" id="3.30.160.60:FF:000130">
    <property type="entry name" value="Spalt-like transcription factor 4"/>
    <property type="match status" value="1"/>
</dbReference>
<sequence length="1628" mass="182208">MAKEEYLSEIVTYDLFTSFHSDAGAAKESHLNAANTEETDEDVIIGGVHVCGKCRGEFTVSSDFLQHKQTCSKKPVVVVINNDGQPQAESTNSSRPPSAQNQYGQEITKTVYHNNNDQALNGLQQLQDSQYDDQEEIEEPSVTEESEAHLTQEDGPQDHQQHQPSLDNGMHEEDIKASNSDRLRTQSVDSMEYEESHSLLKQHCENSRSPSSRPVFPGSLENAPFPMGPFPRPPHNRPEMASIQDQLFHLQQQHIHQLQLIQSIQQQLQNLAMQIKNTPATTSANTPVTTTSAPLTPSVESQPQLMSQPTSSSGPSPQLMHPFDSLPRPLPQQMMPSLPLRPSIIPPVSFPMPSPRPPFNMLHQQGVMPPVSSQLLQAPPRLPFPPAMMLQRKGKPPNVAVFDPKFPSDDPFFRHKCRFCHKVFGSDSALQIHIRSHTGERPFKCNICGNRFSTKGNLKVHFQRHVDRYPHVKMDTTPHPPSPPLPNERLPIQSPSIQQVPLPTIPGEMGRLPNDVPTSFHPGIPMSQASGSDSASSSISGDQPLEQQSQEEMCPKSVPDIVLPKSESESKTSDADAVVSPQLSQERSPAFSSAPMTSSFAHSISQIMSESSCTFTTAPIATSKTETPSSLAALAEQGFRPSETSKLQMLVENIEQKISDSSQCVICHRVLSCKSALQMHYRIHTGERPYKCRVCLRSFTTKGNLKTHYSVHRAQPPLRMFHDCPICQKRFSNVLVLQQHLRMHAAEGFQIPQDLSAFEHYAEDKFVEELVCDENQGLDQDDDDEDARLNEMASQMESSPEGFSEPEGAEGELPNGLPVDSGNLKQIKSASEQDKGLTQKIHRDLMDRARGIERVMDVSKEMRMDWMGKEVEESSGVPPTGESTSPPAYLTDDSSLAASPSSEPQPNYTKGIDSIASALHLQASNNAENHHRQLISRLPNPDPQSPSEKSQEGSLVSDQASQSPDDHNDDQRLSQEDVRRHEDEINRHGSIQRSHSSEPRGHSDDLNLQPNYIKNHHDELRRHRDEMGSQHGDSRRHPGSTYQNELQGKQDDKSHAGDSEQISDNECISRNVEPRGATDEHRGEHRHIFDEHKSHPDNLKFHQDDLHRAPLKIDTSRMDNNGALDLTPKSVSSGSSENSLEALKNQVNNSHYLFPMGFPHPGDGRLNGSSAGLLMPDPSNTSYGSRRSNGSSTTCHYCGKSFACSSALNIHYRSHTKERPYKCEICSKGFSTRGNLRQHMLTHKIRDMPTQILDPSHPHYKHQQQQQMMHPMHHLQSPPHSMLMPGMPNFAAEMAMHQYHQQQQQQQQRTSPRPFIQRDPPPSHPERQRSPQTHQQQLPSPLGSPQKISPLNPQRPASPFDDTQEIPLSSQMKSPSSQQSTPPSSQNHLTPSSQLQQQQQQQQQHQQQHQQHHSPNNNNKYQPDIHQKLYPSLQKPHPTDLPIPPSQPSLKRSISESSCPSPPKRLRHSCHVCGKQFQSDSALQIHIRTHTGEKPFKCHICGRAFTTKGNLKVHLGTHMWNGGPTRRGRRISMEAPLMRSPKEGEMFRPDMFGLRPMYEGAFFQYPPPIMNGFAAAMSKANEISVIQNHHSSIGHTRIPEGSNSVIMKSRELGHDSRDQIPESVASQN</sequence>
<dbReference type="GO" id="GO:0035107">
    <property type="term" value="P:appendage morphogenesis"/>
    <property type="evidence" value="ECO:0007669"/>
    <property type="project" value="UniProtKB-ARBA"/>
</dbReference>
<dbReference type="Pfam" id="PF00096">
    <property type="entry name" value="zf-C2H2"/>
    <property type="match status" value="5"/>
</dbReference>
<evidence type="ECO:0000256" key="15">
    <source>
        <dbReference type="ARBA" id="ARBA00071947"/>
    </source>
</evidence>
<feature type="domain" description="C2H2-type" evidence="18">
    <location>
        <begin position="1496"/>
        <end position="1518"/>
    </location>
</feature>
<feature type="compositionally biased region" description="Basic and acidic residues" evidence="17">
    <location>
        <begin position="1024"/>
        <end position="1036"/>
    </location>
</feature>
<feature type="region of interest" description="Disordered" evidence="17">
    <location>
        <begin position="130"/>
        <end position="187"/>
    </location>
</feature>
<dbReference type="GO" id="GO:0048513">
    <property type="term" value="P:animal organ development"/>
    <property type="evidence" value="ECO:0007669"/>
    <property type="project" value="UniProtKB-ARBA"/>
</dbReference>
<feature type="compositionally biased region" description="Basic and acidic residues" evidence="17">
    <location>
        <begin position="146"/>
        <end position="161"/>
    </location>
</feature>
<dbReference type="RefSeq" id="XP_038075971.1">
    <property type="nucleotide sequence ID" value="XM_038220043.1"/>
</dbReference>
<keyword evidence="6" id="KW-0677">Repeat</keyword>
<feature type="domain" description="C2H2-type" evidence="18">
    <location>
        <begin position="1193"/>
        <end position="1220"/>
    </location>
</feature>
<keyword evidence="3" id="KW-0217">Developmental protein</keyword>
<feature type="domain" description="C2H2-type" evidence="18">
    <location>
        <begin position="1468"/>
        <end position="1495"/>
    </location>
</feature>
<dbReference type="InterPro" id="IPR051565">
    <property type="entry name" value="Sal_C2H2-zinc-finger"/>
</dbReference>
<dbReference type="InterPro" id="IPR036236">
    <property type="entry name" value="Znf_C2H2_sf"/>
</dbReference>
<feature type="compositionally biased region" description="Basic and acidic residues" evidence="17">
    <location>
        <begin position="1072"/>
        <end position="1085"/>
    </location>
</feature>
<feature type="compositionally biased region" description="Low complexity" evidence="17">
    <location>
        <begin position="1396"/>
        <end position="1409"/>
    </location>
</feature>
<keyword evidence="9" id="KW-0805">Transcription regulation</keyword>
<evidence type="ECO:0000256" key="17">
    <source>
        <dbReference type="SAM" id="MobiDB-lite"/>
    </source>
</evidence>
<feature type="compositionally biased region" description="Basic and acidic residues" evidence="17">
    <location>
        <begin position="169"/>
        <end position="184"/>
    </location>
</feature>
<feature type="domain" description="C2H2-type" evidence="18">
    <location>
        <begin position="722"/>
        <end position="749"/>
    </location>
</feature>
<dbReference type="Gene3D" id="3.30.160.60">
    <property type="entry name" value="Classic Zinc Finger"/>
    <property type="match status" value="8"/>
</dbReference>
<dbReference type="InterPro" id="IPR013087">
    <property type="entry name" value="Znf_C2H2_type"/>
</dbReference>
<evidence type="ECO:0000256" key="13">
    <source>
        <dbReference type="ARBA" id="ARBA00038474"/>
    </source>
</evidence>
<evidence type="ECO:0000256" key="11">
    <source>
        <dbReference type="ARBA" id="ARBA00023163"/>
    </source>
</evidence>
<evidence type="ECO:0000256" key="1">
    <source>
        <dbReference type="ARBA" id="ARBA00004123"/>
    </source>
</evidence>
<evidence type="ECO:0000256" key="4">
    <source>
        <dbReference type="ARBA" id="ARBA00022553"/>
    </source>
</evidence>
<dbReference type="GO" id="GO:0000981">
    <property type="term" value="F:DNA-binding transcription factor activity, RNA polymerase II-specific"/>
    <property type="evidence" value="ECO:0007669"/>
    <property type="project" value="TreeGrafter"/>
</dbReference>
<feature type="compositionally biased region" description="Polar residues" evidence="17">
    <location>
        <begin position="945"/>
        <end position="963"/>
    </location>
</feature>
<dbReference type="EnsemblMetazoa" id="XM_038220043.1">
    <property type="protein sequence ID" value="XP_038075971.1"/>
    <property type="gene ID" value="LOC119743627"/>
</dbReference>
<dbReference type="GO" id="GO:0009791">
    <property type="term" value="P:post-embryonic development"/>
    <property type="evidence" value="ECO:0007669"/>
    <property type="project" value="UniProtKB-ARBA"/>
</dbReference>
<feature type="compositionally biased region" description="Low complexity" evidence="17">
    <location>
        <begin position="1367"/>
        <end position="1386"/>
    </location>
</feature>
<name>A0A914BJH0_PATMI</name>
<feature type="region of interest" description="Disordered" evidence="17">
    <location>
        <begin position="870"/>
        <end position="910"/>
    </location>
</feature>
<evidence type="ECO:0000313" key="19">
    <source>
        <dbReference type="EnsemblMetazoa" id="XP_038075971.1"/>
    </source>
</evidence>
<dbReference type="PANTHER" id="PTHR23233:SF84">
    <property type="entry name" value="FI23031P1"/>
    <property type="match status" value="1"/>
</dbReference>
<comment type="subcellular location">
    <subcellularLocation>
        <location evidence="1">Nucleus</location>
    </subcellularLocation>
</comment>
<feature type="compositionally biased region" description="Polar residues" evidence="17">
    <location>
        <begin position="881"/>
        <end position="908"/>
    </location>
</feature>
<dbReference type="SUPFAM" id="SSF57667">
    <property type="entry name" value="beta-beta-alpha zinc fingers"/>
    <property type="match status" value="5"/>
</dbReference>
<keyword evidence="7 16" id="KW-0863">Zinc-finger</keyword>
<dbReference type="GO" id="GO:0005634">
    <property type="term" value="C:nucleus"/>
    <property type="evidence" value="ECO:0007669"/>
    <property type="project" value="UniProtKB-SubCell"/>
</dbReference>
<feature type="region of interest" description="Disordered" evidence="17">
    <location>
        <begin position="1296"/>
        <end position="1464"/>
    </location>
</feature>
<dbReference type="FunFam" id="3.30.160.60:FF:002381">
    <property type="entry name" value="Putative spalt protein"/>
    <property type="match status" value="1"/>
</dbReference>
<evidence type="ECO:0000259" key="18">
    <source>
        <dbReference type="PROSITE" id="PS50157"/>
    </source>
</evidence>
<accession>A0A914BJH0</accession>
<feature type="region of interest" description="Disordered" evidence="17">
    <location>
        <begin position="792"/>
        <end position="823"/>
    </location>
</feature>
<evidence type="ECO:0000256" key="6">
    <source>
        <dbReference type="ARBA" id="ARBA00022737"/>
    </source>
</evidence>
<evidence type="ECO:0000256" key="2">
    <source>
        <dbReference type="ARBA" id="ARBA00006991"/>
    </source>
</evidence>
<dbReference type="Proteomes" id="UP000887568">
    <property type="component" value="Unplaced"/>
</dbReference>
<comment type="function">
    <text evidence="14">Required for the establishment of the posterior-most head and the anterior-most tail segments of the embryo. Probably function as a transcriptional regulator. Could repress the transcription of the tsh gene.</text>
</comment>
<dbReference type="Pfam" id="PF12874">
    <property type="entry name" value="zf-met"/>
    <property type="match status" value="1"/>
</dbReference>
<feature type="region of interest" description="Disordered" evidence="17">
    <location>
        <begin position="935"/>
        <end position="1010"/>
    </location>
</feature>
<feature type="compositionally biased region" description="Basic and acidic residues" evidence="17">
    <location>
        <begin position="1048"/>
        <end position="1058"/>
    </location>
</feature>
<evidence type="ECO:0000256" key="8">
    <source>
        <dbReference type="ARBA" id="ARBA00022833"/>
    </source>
</evidence>
<proteinExistence type="inferred from homology"/>
<dbReference type="GeneID" id="119743627"/>
<dbReference type="FunFam" id="3.30.160.60:FF:000341">
    <property type="entry name" value="Spalt-like transcription factor 1"/>
    <property type="match status" value="1"/>
</dbReference>
<reference evidence="19" key="1">
    <citation type="submission" date="2022-11" db="UniProtKB">
        <authorList>
            <consortium name="EnsemblMetazoa"/>
        </authorList>
    </citation>
    <scope>IDENTIFICATION</scope>
</reference>
<feature type="compositionally biased region" description="Basic and acidic residues" evidence="17">
    <location>
        <begin position="995"/>
        <end position="1005"/>
    </location>
</feature>
<feature type="compositionally biased region" description="Polar residues" evidence="17">
    <location>
        <begin position="1448"/>
        <end position="1459"/>
    </location>
</feature>
<dbReference type="FunFam" id="3.30.160.60:FF:000110">
    <property type="entry name" value="Zinc finger protein-like"/>
    <property type="match status" value="1"/>
</dbReference>
<dbReference type="GO" id="GO:0048699">
    <property type="term" value="P:generation of neurons"/>
    <property type="evidence" value="ECO:0007669"/>
    <property type="project" value="UniProtKB-ARBA"/>
</dbReference>
<evidence type="ECO:0000256" key="10">
    <source>
        <dbReference type="ARBA" id="ARBA00023125"/>
    </source>
</evidence>
<evidence type="ECO:0000256" key="12">
    <source>
        <dbReference type="ARBA" id="ARBA00023242"/>
    </source>
</evidence>
<evidence type="ECO:0000256" key="5">
    <source>
        <dbReference type="ARBA" id="ARBA00022723"/>
    </source>
</evidence>
<feature type="domain" description="C2H2-type" evidence="18">
    <location>
        <begin position="415"/>
        <end position="442"/>
    </location>
</feature>
<dbReference type="FunFam" id="3.30.160.60:FF:000193">
    <property type="entry name" value="Zinc finger protein 300"/>
    <property type="match status" value="1"/>
</dbReference>
<evidence type="ECO:0000313" key="20">
    <source>
        <dbReference type="Proteomes" id="UP000887568"/>
    </source>
</evidence>
<keyword evidence="20" id="KW-1185">Reference proteome</keyword>
<keyword evidence="5" id="KW-0479">Metal-binding</keyword>
<dbReference type="FunFam" id="3.30.160.60:FF:000025">
    <property type="entry name" value="Spalt-like transcription factor 1"/>
    <property type="match status" value="1"/>
</dbReference>
<dbReference type="PANTHER" id="PTHR23233">
    <property type="entry name" value="SAL-LIKE PROTEIN"/>
    <property type="match status" value="1"/>
</dbReference>
<evidence type="ECO:0000256" key="7">
    <source>
        <dbReference type="ARBA" id="ARBA00022771"/>
    </source>
</evidence>
<dbReference type="FunFam" id="3.30.160.60:FF:000215">
    <property type="entry name" value="Spalt-like transcription factor 3"/>
    <property type="match status" value="1"/>
</dbReference>
<feature type="region of interest" description="Disordered" evidence="17">
    <location>
        <begin position="504"/>
        <end position="594"/>
    </location>
</feature>
<dbReference type="PROSITE" id="PS00028">
    <property type="entry name" value="ZINC_FINGER_C2H2_1"/>
    <property type="match status" value="9"/>
</dbReference>
<feature type="compositionally biased region" description="Low complexity" evidence="17">
    <location>
        <begin position="797"/>
        <end position="806"/>
    </location>
</feature>
<keyword evidence="8" id="KW-0862">Zinc</keyword>
<feature type="domain" description="C2H2-type" evidence="18">
    <location>
        <begin position="662"/>
        <end position="689"/>
    </location>
</feature>
<feature type="compositionally biased region" description="Low complexity" evidence="17">
    <location>
        <begin position="1335"/>
        <end position="1346"/>
    </location>
</feature>
<dbReference type="GO" id="GO:0048646">
    <property type="term" value="P:anatomical structure formation involved in morphogenesis"/>
    <property type="evidence" value="ECO:0007669"/>
    <property type="project" value="UniProtKB-ARBA"/>
</dbReference>
<keyword evidence="11" id="KW-0804">Transcription</keyword>